<accession>A0A1S8M9B5</accession>
<reference evidence="1 2" key="1">
    <citation type="submission" date="2022-04" db="EMBL/GenBank/DDBJ databases">
        <title>Genome sequence of C. roseum typestrain.</title>
        <authorList>
            <person name="Poehlein A."/>
            <person name="Schoch T."/>
            <person name="Duerre P."/>
            <person name="Daniel R."/>
        </authorList>
    </citation>
    <scope>NUCLEOTIDE SEQUENCE [LARGE SCALE GENOMIC DNA]</scope>
    <source>
        <strain evidence="1 2">DSM 7320</strain>
    </source>
</reference>
<organism evidence="1 2">
    <name type="scientific">Clostridium felsineum</name>
    <dbReference type="NCBI Taxonomy" id="36839"/>
    <lineage>
        <taxon>Bacteria</taxon>
        <taxon>Bacillati</taxon>
        <taxon>Bacillota</taxon>
        <taxon>Clostridia</taxon>
        <taxon>Eubacteriales</taxon>
        <taxon>Clostridiaceae</taxon>
        <taxon>Clostridium</taxon>
    </lineage>
</organism>
<dbReference type="InterPro" id="IPR011642">
    <property type="entry name" value="Gate_dom"/>
</dbReference>
<keyword evidence="2" id="KW-1185">Reference proteome</keyword>
<gene>
    <name evidence="1" type="primary">ylbJ</name>
    <name evidence="1" type="ORF">CROST_023170</name>
</gene>
<dbReference type="STRING" id="84029.CROST_03760"/>
<dbReference type="Pfam" id="PF07670">
    <property type="entry name" value="Gate"/>
    <property type="match status" value="1"/>
</dbReference>
<dbReference type="Proteomes" id="UP000190951">
    <property type="component" value="Chromosome"/>
</dbReference>
<dbReference type="NCBIfam" id="TIGR02871">
    <property type="entry name" value="spore_ylbJ"/>
    <property type="match status" value="1"/>
</dbReference>
<name>A0A1S8M9B5_9CLOT</name>
<dbReference type="AlphaFoldDB" id="A0A1S8M9B5"/>
<evidence type="ECO:0000313" key="2">
    <source>
        <dbReference type="Proteomes" id="UP000190951"/>
    </source>
</evidence>
<evidence type="ECO:0000313" key="1">
    <source>
        <dbReference type="EMBL" id="URZ11600.1"/>
    </source>
</evidence>
<dbReference type="RefSeq" id="WP_077833783.1">
    <property type="nucleotide sequence ID" value="NZ_CP096983.1"/>
</dbReference>
<sequence length="381" mass="42854">MIIFFLLIIIALIAVLLFLLIKELHLKSTSNYIMTFFLSLIILFIILKPEVCIASSISGAKLFFFNVFPYVFPFLVISNLIICYDGIEIYSKFLGPILCSFQRLPKKASIVLIISILCGYPLGAKYASDLYEDNIIDFSTFRRLVNIASNPGPLFIIGAIGTSMLKNKHLGYILLISCYLSCIVMGLILPNKKVISSTKKIKRNVSEKHSFGIALKISTENAVKVILQIMSFIIIFSVIIGLLKQSILFKGSETSFIKTFMLGIIEMTNGANMLCSYNFPIDLKMITLSFFASFGGLCIIAQIYSFIGKYKISYIRFTLLKVVQGIISSIICFILMKLFYVDKSISTFNIHYNTPIPSLLFIAVVIIILLPLLIYKLKKII</sequence>
<protein>
    <submittedName>
        <fullName evidence="1">Sporulation integral membrane protein YlbJ</fullName>
    </submittedName>
</protein>
<dbReference type="EMBL" id="CP096983">
    <property type="protein sequence ID" value="URZ11600.1"/>
    <property type="molecule type" value="Genomic_DNA"/>
</dbReference>
<proteinExistence type="predicted"/>
<dbReference type="InterPro" id="IPR014226">
    <property type="entry name" value="Spore_IM_YlbJ"/>
</dbReference>
<dbReference type="KEGG" id="crw:CROST_023170"/>